<organism evidence="2 3">
    <name type="scientific">Leucothrix pacifica</name>
    <dbReference type="NCBI Taxonomy" id="1247513"/>
    <lineage>
        <taxon>Bacteria</taxon>
        <taxon>Pseudomonadati</taxon>
        <taxon>Pseudomonadota</taxon>
        <taxon>Gammaproteobacteria</taxon>
        <taxon>Thiotrichales</taxon>
        <taxon>Thiotrichaceae</taxon>
        <taxon>Leucothrix</taxon>
    </lineage>
</organism>
<keyword evidence="1" id="KW-0472">Membrane</keyword>
<reference evidence="2 3" key="1">
    <citation type="submission" date="2018-05" db="EMBL/GenBank/DDBJ databases">
        <title>Leucothrix arctica sp. nov., isolated from Arctic seawater.</title>
        <authorList>
            <person name="Choi A."/>
            <person name="Baek K."/>
        </authorList>
    </citation>
    <scope>NUCLEOTIDE SEQUENCE [LARGE SCALE GENOMIC DNA]</scope>
    <source>
        <strain evidence="2 3">JCM 18388</strain>
    </source>
</reference>
<dbReference type="Pfam" id="PF20398">
    <property type="entry name" value="DUF6691"/>
    <property type="match status" value="1"/>
</dbReference>
<gene>
    <name evidence="2" type="ORF">DKW60_21425</name>
</gene>
<protein>
    <submittedName>
        <fullName evidence="2">Uncharacterized protein</fullName>
    </submittedName>
</protein>
<feature type="transmembrane region" description="Helical" evidence="1">
    <location>
        <begin position="41"/>
        <end position="61"/>
    </location>
</feature>
<proteinExistence type="predicted"/>
<dbReference type="InterPro" id="IPR046513">
    <property type="entry name" value="DUF6691"/>
</dbReference>
<evidence type="ECO:0000313" key="2">
    <source>
        <dbReference type="EMBL" id="PWQ92380.1"/>
    </source>
</evidence>
<feature type="transmembrane region" description="Helical" evidence="1">
    <location>
        <begin position="106"/>
        <end position="128"/>
    </location>
</feature>
<evidence type="ECO:0000256" key="1">
    <source>
        <dbReference type="SAM" id="Phobius"/>
    </source>
</evidence>
<dbReference type="RefSeq" id="WP_109839706.1">
    <property type="nucleotide sequence ID" value="NZ_QGKM01000094.1"/>
</dbReference>
<name>A0A317C7U2_9GAMM</name>
<keyword evidence="3" id="KW-1185">Reference proteome</keyword>
<dbReference type="OrthoDB" id="9790409at2"/>
<accession>A0A317C7U2</accession>
<keyword evidence="1" id="KW-0812">Transmembrane</keyword>
<sequence length="146" mass="15424">MKTFSAFIAGAIFSIGLTVSGMSNPENVIGFLDIAGDWNPALMLVLLSAVVVTGIGYRLAWKRTQPLFDEDFFVPTSRILDGRLMTGSAIFGIGWGLVGLCPGPALSSVVSGNSSIYVFIIAMIGGMIMQRNLTAFIDGQNKAVSA</sequence>
<feature type="transmembrane region" description="Helical" evidence="1">
    <location>
        <begin position="82"/>
        <end position="100"/>
    </location>
</feature>
<evidence type="ECO:0000313" key="3">
    <source>
        <dbReference type="Proteomes" id="UP000245539"/>
    </source>
</evidence>
<comment type="caution">
    <text evidence="2">The sequence shown here is derived from an EMBL/GenBank/DDBJ whole genome shotgun (WGS) entry which is preliminary data.</text>
</comment>
<keyword evidence="1" id="KW-1133">Transmembrane helix</keyword>
<dbReference type="AlphaFoldDB" id="A0A317C7U2"/>
<dbReference type="EMBL" id="QGKM01000094">
    <property type="protein sequence ID" value="PWQ92380.1"/>
    <property type="molecule type" value="Genomic_DNA"/>
</dbReference>
<dbReference type="Proteomes" id="UP000245539">
    <property type="component" value="Unassembled WGS sequence"/>
</dbReference>